<dbReference type="Proteomes" id="UP001607303">
    <property type="component" value="Unassembled WGS sequence"/>
</dbReference>
<sequence>MGNSDNRYICYLRVARTCMESFGGENNDVEIPSVVILPGSIYLVNDILYYAIDISKSFNKTSHEPRKISWPSFKEVADINL</sequence>
<accession>A0ABD2BIW2</accession>
<gene>
    <name evidence="1" type="ORF">V1477_014952</name>
</gene>
<dbReference type="AlphaFoldDB" id="A0ABD2BIW2"/>
<proteinExistence type="predicted"/>
<protein>
    <submittedName>
        <fullName evidence="1">Uncharacterized protein</fullName>
    </submittedName>
</protein>
<keyword evidence="2" id="KW-1185">Reference proteome</keyword>
<comment type="caution">
    <text evidence="1">The sequence shown here is derived from an EMBL/GenBank/DDBJ whole genome shotgun (WGS) entry which is preliminary data.</text>
</comment>
<reference evidence="1 2" key="1">
    <citation type="journal article" date="2024" name="Ann. Entomol. Soc. Am.">
        <title>Genomic analyses of the southern and eastern yellowjacket wasps (Hymenoptera: Vespidae) reveal evolutionary signatures of social life.</title>
        <authorList>
            <person name="Catto M.A."/>
            <person name="Caine P.B."/>
            <person name="Orr S.E."/>
            <person name="Hunt B.G."/>
            <person name="Goodisman M.A.D."/>
        </authorList>
    </citation>
    <scope>NUCLEOTIDE SEQUENCE [LARGE SCALE GENOMIC DNA]</scope>
    <source>
        <strain evidence="1">232</strain>
        <tissue evidence="1">Head and thorax</tissue>
    </source>
</reference>
<evidence type="ECO:0000313" key="2">
    <source>
        <dbReference type="Proteomes" id="UP001607303"/>
    </source>
</evidence>
<dbReference type="EMBL" id="JAYRBN010000075">
    <property type="protein sequence ID" value="KAL2732711.1"/>
    <property type="molecule type" value="Genomic_DNA"/>
</dbReference>
<evidence type="ECO:0000313" key="1">
    <source>
        <dbReference type="EMBL" id="KAL2732711.1"/>
    </source>
</evidence>
<name>A0ABD2BIW2_VESMC</name>
<organism evidence="1 2">
    <name type="scientific">Vespula maculifrons</name>
    <name type="common">Eastern yellow jacket</name>
    <name type="synonym">Wasp</name>
    <dbReference type="NCBI Taxonomy" id="7453"/>
    <lineage>
        <taxon>Eukaryota</taxon>
        <taxon>Metazoa</taxon>
        <taxon>Ecdysozoa</taxon>
        <taxon>Arthropoda</taxon>
        <taxon>Hexapoda</taxon>
        <taxon>Insecta</taxon>
        <taxon>Pterygota</taxon>
        <taxon>Neoptera</taxon>
        <taxon>Endopterygota</taxon>
        <taxon>Hymenoptera</taxon>
        <taxon>Apocrita</taxon>
        <taxon>Aculeata</taxon>
        <taxon>Vespoidea</taxon>
        <taxon>Vespidae</taxon>
        <taxon>Vespinae</taxon>
        <taxon>Vespula</taxon>
    </lineage>
</organism>